<dbReference type="PANTHER" id="PTHR12526">
    <property type="entry name" value="GLYCOSYLTRANSFERASE"/>
    <property type="match status" value="1"/>
</dbReference>
<dbReference type="Gene3D" id="3.40.50.2000">
    <property type="entry name" value="Glycogen Phosphorylase B"/>
    <property type="match status" value="2"/>
</dbReference>
<evidence type="ECO:0000313" key="3">
    <source>
        <dbReference type="Proteomes" id="UP000178565"/>
    </source>
</evidence>
<evidence type="ECO:0000313" key="2">
    <source>
        <dbReference type="EMBL" id="OGE42242.1"/>
    </source>
</evidence>
<dbReference type="AlphaFoldDB" id="A0A1F5KMY1"/>
<dbReference type="SUPFAM" id="SSF53756">
    <property type="entry name" value="UDP-Glycosyltransferase/glycogen phosphorylase"/>
    <property type="match status" value="1"/>
</dbReference>
<dbReference type="EMBL" id="MFDM01000028">
    <property type="protein sequence ID" value="OGE42242.1"/>
    <property type="molecule type" value="Genomic_DNA"/>
</dbReference>
<feature type="domain" description="Glycosyltransferase subfamily 4-like N-terminal" evidence="1">
    <location>
        <begin position="18"/>
        <end position="120"/>
    </location>
</feature>
<dbReference type="PANTHER" id="PTHR12526:SF630">
    <property type="entry name" value="GLYCOSYLTRANSFERASE"/>
    <property type="match status" value="1"/>
</dbReference>
<dbReference type="STRING" id="1797785.A3B45_04410"/>
<comment type="caution">
    <text evidence="2">The sequence shown here is derived from an EMBL/GenBank/DDBJ whole genome shotgun (WGS) entry which is preliminary data.</text>
</comment>
<reference evidence="2 3" key="1">
    <citation type="journal article" date="2016" name="Nat. Commun.">
        <title>Thousands of microbial genomes shed light on interconnected biogeochemical processes in an aquifer system.</title>
        <authorList>
            <person name="Anantharaman K."/>
            <person name="Brown C.T."/>
            <person name="Hug L.A."/>
            <person name="Sharon I."/>
            <person name="Castelle C.J."/>
            <person name="Probst A.J."/>
            <person name="Thomas B.C."/>
            <person name="Singh A."/>
            <person name="Wilkins M.J."/>
            <person name="Karaoz U."/>
            <person name="Brodie E.L."/>
            <person name="Williams K.H."/>
            <person name="Hubbard S.S."/>
            <person name="Banfield J.F."/>
        </authorList>
    </citation>
    <scope>NUCLEOTIDE SEQUENCE [LARGE SCALE GENOMIC DNA]</scope>
</reference>
<dbReference type="CDD" id="cd03801">
    <property type="entry name" value="GT4_PimA-like"/>
    <property type="match status" value="1"/>
</dbReference>
<protein>
    <recommendedName>
        <fullName evidence="1">Glycosyltransferase subfamily 4-like N-terminal domain-containing protein</fullName>
    </recommendedName>
</protein>
<dbReference type="Pfam" id="PF13439">
    <property type="entry name" value="Glyco_transf_4"/>
    <property type="match status" value="1"/>
</dbReference>
<organism evidence="2 3">
    <name type="scientific">Candidatus Daviesbacteria bacterium RIFCSPLOWO2_01_FULL_39_12</name>
    <dbReference type="NCBI Taxonomy" id="1797785"/>
    <lineage>
        <taxon>Bacteria</taxon>
        <taxon>Candidatus Daviesiibacteriota</taxon>
    </lineage>
</organism>
<sequence length="318" mass="35269">MKVLFISRKKSNDIGGLARFYAQLSSRFPKSILKPDLIHLCDATLLPLGVILKLILQKSLTLTVHGLDITYPNRLYQTMLRILIPQADAIIADSQATKKLLTPFHLKNKVVVIPPGISIDHLNPPSSRRSPAKGGTKADNLKNKLILLTVGNLVPRKGHAWFINNVFPRLSKQFVYIVVGDGPQKPAILLNQRIILTGRINNSQLGSLYKLADIYVCPNQHIEGDFEGFGIAAGEAARLGLPVVASNVDGIPEIIKDGKNGMLVEPNPPTFIKIINRLKDFTLRKKLGQKAKLYTENHHNWKKTISGYTKVFQQVGKT</sequence>
<dbReference type="Pfam" id="PF13692">
    <property type="entry name" value="Glyco_trans_1_4"/>
    <property type="match status" value="1"/>
</dbReference>
<name>A0A1F5KMY1_9BACT</name>
<gene>
    <name evidence="2" type="ORF">A3B45_04410</name>
</gene>
<dbReference type="Proteomes" id="UP000178565">
    <property type="component" value="Unassembled WGS sequence"/>
</dbReference>
<accession>A0A1F5KMY1</accession>
<dbReference type="InterPro" id="IPR028098">
    <property type="entry name" value="Glyco_trans_4-like_N"/>
</dbReference>
<proteinExistence type="predicted"/>
<evidence type="ECO:0000259" key="1">
    <source>
        <dbReference type="Pfam" id="PF13439"/>
    </source>
</evidence>